<keyword evidence="2" id="KW-0472">Membrane</keyword>
<feature type="compositionally biased region" description="Polar residues" evidence="1">
    <location>
        <begin position="439"/>
        <end position="452"/>
    </location>
</feature>
<accession>A0A4Q9QBM9</accession>
<dbReference type="EMBL" id="ML145085">
    <property type="protein sequence ID" value="TBU65117.1"/>
    <property type="molecule type" value="Genomic_DNA"/>
</dbReference>
<feature type="transmembrane region" description="Helical" evidence="2">
    <location>
        <begin position="128"/>
        <end position="151"/>
    </location>
</feature>
<keyword evidence="4" id="KW-1185">Reference proteome</keyword>
<keyword evidence="2" id="KW-1133">Transmembrane helix</keyword>
<sequence length="497" mass="54895">MSALASLTTSVIILEFMNISLLLLLVFTPAPKHPIVKALMISCLLRSVLDILPPIVHKIIPQKLGIHITKHPATVNFCIVDSILLNYVTVVKAAFAVNFTLPFLGLALLQAKPKRSADDHPHLTRRNVWILCVSPFLWALPVLLTPIHVLSQGTPKSVQYNITSCYFDDPAFTIVSLIFTLIPLAVSTIVAAVLAVVIWRFSTMLDRTGWHFAKTKRFARFGALVLVTMISASLYTVVLSQWIHLRRRWPDGDGTWTQDTGWVRIIRTSVLWEAITPMLFSVIFAAQEEIYETWLGWISCILPRREHDGNHHGRFGNSLQTSHRVVSAEHASCATLPNRSTTAHDGETAAVERLTPQPIFTRLEKIVSRPLTSSGTRRSYQSERGRQRPRSIPTLDGLTPAPRHGTTEAALPQEPQGPAQSRFAFLKGPSLMTFGSAASAGTSRGITTSSGDTYEVEEGVRPGTGDLQSLSRAYTRPDTPGSWKTFGTEEAGKRPKG</sequence>
<evidence type="ECO:0000313" key="3">
    <source>
        <dbReference type="EMBL" id="TBU65117.1"/>
    </source>
</evidence>
<reference evidence="3 4" key="1">
    <citation type="submission" date="2019-01" db="EMBL/GenBank/DDBJ databases">
        <title>Draft genome sequences of three monokaryotic isolates of the white-rot basidiomycete fungus Dichomitus squalens.</title>
        <authorList>
            <consortium name="DOE Joint Genome Institute"/>
            <person name="Lopez S.C."/>
            <person name="Andreopoulos B."/>
            <person name="Pangilinan J."/>
            <person name="Lipzen A."/>
            <person name="Riley R."/>
            <person name="Ahrendt S."/>
            <person name="Ng V."/>
            <person name="Barry K."/>
            <person name="Daum C."/>
            <person name="Grigoriev I.V."/>
            <person name="Hilden K.S."/>
            <person name="Makela M.R."/>
            <person name="de Vries R.P."/>
        </authorList>
    </citation>
    <scope>NUCLEOTIDE SEQUENCE [LARGE SCALE GENOMIC DNA]</scope>
    <source>
        <strain evidence="3 4">CBS 464.89</strain>
    </source>
</reference>
<dbReference type="AlphaFoldDB" id="A0A4Q9QBM9"/>
<feature type="transmembrane region" description="Helical" evidence="2">
    <location>
        <begin position="84"/>
        <end position="108"/>
    </location>
</feature>
<keyword evidence="2" id="KW-0812">Transmembrane</keyword>
<feature type="compositionally biased region" description="Polar residues" evidence="1">
    <location>
        <begin position="370"/>
        <end position="379"/>
    </location>
</feature>
<name>A0A4Q9QBM9_9APHY</name>
<evidence type="ECO:0000256" key="1">
    <source>
        <dbReference type="SAM" id="MobiDB-lite"/>
    </source>
</evidence>
<feature type="transmembrane region" description="Helical" evidence="2">
    <location>
        <begin position="171"/>
        <end position="201"/>
    </location>
</feature>
<feature type="transmembrane region" description="Helical" evidence="2">
    <location>
        <begin position="6"/>
        <end position="26"/>
    </location>
</feature>
<protein>
    <submittedName>
        <fullName evidence="3">Uncharacterized protein</fullName>
    </submittedName>
</protein>
<dbReference type="Proteomes" id="UP000292082">
    <property type="component" value="Unassembled WGS sequence"/>
</dbReference>
<evidence type="ECO:0000313" key="4">
    <source>
        <dbReference type="Proteomes" id="UP000292082"/>
    </source>
</evidence>
<feature type="region of interest" description="Disordered" evidence="1">
    <location>
        <begin position="365"/>
        <end position="421"/>
    </location>
</feature>
<feature type="region of interest" description="Disordered" evidence="1">
    <location>
        <begin position="435"/>
        <end position="497"/>
    </location>
</feature>
<organism evidence="3 4">
    <name type="scientific">Dichomitus squalens</name>
    <dbReference type="NCBI Taxonomy" id="114155"/>
    <lineage>
        <taxon>Eukaryota</taxon>
        <taxon>Fungi</taxon>
        <taxon>Dikarya</taxon>
        <taxon>Basidiomycota</taxon>
        <taxon>Agaricomycotina</taxon>
        <taxon>Agaricomycetes</taxon>
        <taxon>Polyporales</taxon>
        <taxon>Polyporaceae</taxon>
        <taxon>Dichomitus</taxon>
    </lineage>
</organism>
<proteinExistence type="predicted"/>
<evidence type="ECO:0000256" key="2">
    <source>
        <dbReference type="SAM" id="Phobius"/>
    </source>
</evidence>
<gene>
    <name evidence="3" type="ORF">BD310DRAFT_914096</name>
</gene>
<feature type="transmembrane region" description="Helical" evidence="2">
    <location>
        <begin position="221"/>
        <end position="245"/>
    </location>
</feature>